<comment type="cofactor">
    <cofactor evidence="1">
        <name>Fe(2+)</name>
        <dbReference type="ChEBI" id="CHEBI:29033"/>
    </cofactor>
</comment>
<dbReference type="InterPro" id="IPR051323">
    <property type="entry name" value="AtsK-like"/>
</dbReference>
<accession>A0A165FH18</accession>
<dbReference type="STRING" id="1328760.A0A165FH18"/>
<dbReference type="OrthoDB" id="10257314at2759"/>
<dbReference type="RefSeq" id="XP_018186526.1">
    <property type="nucleotide sequence ID" value="XM_018329589.1"/>
</dbReference>
<dbReference type="GO" id="GO:0016706">
    <property type="term" value="F:2-oxoglutarate-dependent dioxygenase activity"/>
    <property type="evidence" value="ECO:0007669"/>
    <property type="project" value="TreeGrafter"/>
</dbReference>
<evidence type="ECO:0000313" key="8">
    <source>
        <dbReference type="EMBL" id="KZF20971.1"/>
    </source>
</evidence>
<name>A0A165FH18_XYLHT</name>
<keyword evidence="3" id="KW-0479">Metal-binding</keyword>
<evidence type="ECO:0000256" key="2">
    <source>
        <dbReference type="ARBA" id="ARBA00005896"/>
    </source>
</evidence>
<organism evidence="8 9">
    <name type="scientific">Xylona heveae (strain CBS 132557 / TC161)</name>
    <dbReference type="NCBI Taxonomy" id="1328760"/>
    <lineage>
        <taxon>Eukaryota</taxon>
        <taxon>Fungi</taxon>
        <taxon>Dikarya</taxon>
        <taxon>Ascomycota</taxon>
        <taxon>Pezizomycotina</taxon>
        <taxon>Xylonomycetes</taxon>
        <taxon>Xylonales</taxon>
        <taxon>Xylonaceae</taxon>
        <taxon>Xylona</taxon>
    </lineage>
</organism>
<comment type="similarity">
    <text evidence="2">Belongs to the TfdA dioxygenase family.</text>
</comment>
<dbReference type="GO" id="GO:0005737">
    <property type="term" value="C:cytoplasm"/>
    <property type="evidence" value="ECO:0007669"/>
    <property type="project" value="TreeGrafter"/>
</dbReference>
<dbReference type="EMBL" id="KV407462">
    <property type="protein sequence ID" value="KZF20971.1"/>
    <property type="molecule type" value="Genomic_DNA"/>
</dbReference>
<sequence>MSPSKIEYPAPLQLSGTLNQFDHFQLTPCIGTEFKNVDLAEWLRAETSDDLIRDLAILIAQRGVVFFRHQTNLNGELHKELLYRLGALSGRPEENGLYIHPLWNVLGEEDPELATLDPDRLKKMYGKDLKGNKKQTGIYEWHSDMSFELNPPDFSSLRLTELPPGGGGDTIWASGYEVYDRLSVPYQKLFDSLEATHSQQALNSFSEARGKTAFHGPRGSPANVGTGFRNRHPVVRTHPITGWKSVFAAGVHCEQIHDVSVAESVHLLKKVLKLIAENPDLQVRFRWENENDIAIWDNRCTYHAPIQDQVGRRRGFRVLSTAEKPYLDPASQSRQEYFASLFETPEGIK</sequence>
<evidence type="ECO:0000259" key="7">
    <source>
        <dbReference type="Pfam" id="PF02668"/>
    </source>
</evidence>
<dbReference type="InParanoid" id="A0A165FH18"/>
<evidence type="ECO:0000256" key="1">
    <source>
        <dbReference type="ARBA" id="ARBA00001954"/>
    </source>
</evidence>
<gene>
    <name evidence="8" type="ORF">L228DRAFT_183120</name>
</gene>
<dbReference type="SUPFAM" id="SSF51197">
    <property type="entry name" value="Clavaminate synthase-like"/>
    <property type="match status" value="1"/>
</dbReference>
<keyword evidence="6" id="KW-0408">Iron</keyword>
<protein>
    <submittedName>
        <fullName evidence="8">TfdA family taurine catabolism dioxygenase TauD</fullName>
    </submittedName>
</protein>
<keyword evidence="5" id="KW-0560">Oxidoreductase</keyword>
<evidence type="ECO:0000256" key="5">
    <source>
        <dbReference type="ARBA" id="ARBA00023002"/>
    </source>
</evidence>
<dbReference type="OMA" id="VRFRWEN"/>
<dbReference type="Pfam" id="PF02668">
    <property type="entry name" value="TauD"/>
    <property type="match status" value="1"/>
</dbReference>
<dbReference type="InterPro" id="IPR003819">
    <property type="entry name" value="TauD/TfdA-like"/>
</dbReference>
<dbReference type="AlphaFoldDB" id="A0A165FH18"/>
<dbReference type="GeneID" id="28894726"/>
<dbReference type="Gene3D" id="3.60.130.10">
    <property type="entry name" value="Clavaminate synthase-like"/>
    <property type="match status" value="1"/>
</dbReference>
<dbReference type="PANTHER" id="PTHR30468">
    <property type="entry name" value="ALPHA-KETOGLUTARATE-DEPENDENT SULFONATE DIOXYGENASE"/>
    <property type="match status" value="1"/>
</dbReference>
<dbReference type="PANTHER" id="PTHR30468:SF10">
    <property type="entry name" value="TAUD_TFDA-LIKE DOMAIN-CONTAINING PROTEIN"/>
    <property type="match status" value="1"/>
</dbReference>
<dbReference type="InterPro" id="IPR042098">
    <property type="entry name" value="TauD-like_sf"/>
</dbReference>
<keyword evidence="4 8" id="KW-0223">Dioxygenase</keyword>
<feature type="domain" description="TauD/TfdA-like" evidence="7">
    <location>
        <begin position="24"/>
        <end position="306"/>
    </location>
</feature>
<dbReference type="Proteomes" id="UP000076632">
    <property type="component" value="Unassembled WGS sequence"/>
</dbReference>
<reference evidence="8 9" key="1">
    <citation type="journal article" date="2016" name="Fungal Biol.">
        <title>The genome of Xylona heveae provides a window into fungal endophytism.</title>
        <authorList>
            <person name="Gazis R."/>
            <person name="Kuo A."/>
            <person name="Riley R."/>
            <person name="LaButti K."/>
            <person name="Lipzen A."/>
            <person name="Lin J."/>
            <person name="Amirebrahimi M."/>
            <person name="Hesse C.N."/>
            <person name="Spatafora J.W."/>
            <person name="Henrissat B."/>
            <person name="Hainaut M."/>
            <person name="Grigoriev I.V."/>
            <person name="Hibbett D.S."/>
        </authorList>
    </citation>
    <scope>NUCLEOTIDE SEQUENCE [LARGE SCALE GENOMIC DNA]</scope>
    <source>
        <strain evidence="8 9">TC161</strain>
    </source>
</reference>
<evidence type="ECO:0000256" key="6">
    <source>
        <dbReference type="ARBA" id="ARBA00023004"/>
    </source>
</evidence>
<evidence type="ECO:0000256" key="3">
    <source>
        <dbReference type="ARBA" id="ARBA00022723"/>
    </source>
</evidence>
<evidence type="ECO:0000256" key="4">
    <source>
        <dbReference type="ARBA" id="ARBA00022964"/>
    </source>
</evidence>
<evidence type="ECO:0000313" key="9">
    <source>
        <dbReference type="Proteomes" id="UP000076632"/>
    </source>
</evidence>
<keyword evidence="9" id="KW-1185">Reference proteome</keyword>
<proteinExistence type="inferred from homology"/>
<dbReference type="GO" id="GO:0046872">
    <property type="term" value="F:metal ion binding"/>
    <property type="evidence" value="ECO:0007669"/>
    <property type="project" value="UniProtKB-KW"/>
</dbReference>